<dbReference type="InterPro" id="IPR040911">
    <property type="entry name" value="Exostosin_GT47"/>
</dbReference>
<dbReference type="PANTHER" id="PTHR11062">
    <property type="entry name" value="EXOSTOSIN HEPARAN SULFATE GLYCOSYLTRANSFERASE -RELATED"/>
    <property type="match status" value="1"/>
</dbReference>
<keyword evidence="4" id="KW-0812">Transmembrane</keyword>
<keyword evidence="8" id="KW-1185">Reference proteome</keyword>
<accession>A0AAX6HSP8</accession>
<evidence type="ECO:0000256" key="2">
    <source>
        <dbReference type="ARBA" id="ARBA00010271"/>
    </source>
</evidence>
<comment type="similarity">
    <text evidence="2">Belongs to the glycosyltransferase 47 family.</text>
</comment>
<evidence type="ECO:0000256" key="4">
    <source>
        <dbReference type="ARBA" id="ARBA00022968"/>
    </source>
</evidence>
<reference evidence="7" key="2">
    <citation type="submission" date="2023-04" db="EMBL/GenBank/DDBJ databases">
        <authorList>
            <person name="Bruccoleri R.E."/>
            <person name="Oakeley E.J."/>
            <person name="Faust A.-M."/>
            <person name="Dessus-Babus S."/>
            <person name="Altorfer M."/>
            <person name="Burckhardt D."/>
            <person name="Oertli M."/>
            <person name="Naumann U."/>
            <person name="Petersen F."/>
            <person name="Wong J."/>
        </authorList>
    </citation>
    <scope>NUCLEOTIDE SEQUENCE</scope>
    <source>
        <strain evidence="7">GSM-AAB239-AS_SAM_17_03QT</strain>
        <tissue evidence="7">Leaf</tissue>
    </source>
</reference>
<dbReference type="InterPro" id="IPR004263">
    <property type="entry name" value="Exostosin"/>
</dbReference>
<dbReference type="AlphaFoldDB" id="A0AAX6HSP8"/>
<dbReference type="Pfam" id="PF03016">
    <property type="entry name" value="Exostosin_GT47"/>
    <property type="match status" value="1"/>
</dbReference>
<proteinExistence type="inferred from homology"/>
<feature type="domain" description="Exostosin GT47" evidence="6">
    <location>
        <begin position="78"/>
        <end position="394"/>
    </location>
</feature>
<dbReference type="GO" id="GO:0016757">
    <property type="term" value="F:glycosyltransferase activity"/>
    <property type="evidence" value="ECO:0007669"/>
    <property type="project" value="UniProtKB-KW"/>
</dbReference>
<sequence length="460" mass="51831">MQLCSAIGTRRRLLFCVATLSILLFLLHCFLLLNSSNSTSSPTASEEPSVSNTTAVEIVDRINIDNNYSSCESSEPPVLKVYMYDLPPEFHFGLLGWKGRRRNQTWPDVADAGRVPSYPGGLNLQHSAEYWLTLDLLLSNSPGRACRPGRGGAALRVSDPGLADVVFVPFFASVSYNRHSGLRGKGEAGRDGALQRELVRFLRGREEWRRRGGRDHVVVAHHPNSMLEARRKLGPAVFVLADFGRYPAEIANLDKDVVAPYMHVVASVGEESKPFEGRPILVYFQGAIYRKDNGIIRQQLYQLLRDKKDVHFTYGSARGNGIRRAGQGMASSRFCLSIAGDTPSSNRLFDAIASHCVPVVVSDDIELPFEDVLDYSEFAVFVRAADAVREGFLLDLLRGISREEWTGMWRKLRSVAHHFEYRFPSREGDAVQMIWEAVARKLPPLRFKINKERRFLRNYR</sequence>
<evidence type="ECO:0000256" key="1">
    <source>
        <dbReference type="ARBA" id="ARBA00004323"/>
    </source>
</evidence>
<keyword evidence="5" id="KW-0333">Golgi apparatus</keyword>
<keyword evidence="4" id="KW-0735">Signal-anchor</keyword>
<evidence type="ECO:0000256" key="5">
    <source>
        <dbReference type="ARBA" id="ARBA00023034"/>
    </source>
</evidence>
<comment type="subcellular location">
    <subcellularLocation>
        <location evidence="1">Golgi apparatus membrane</location>
        <topology evidence="1">Single-pass type II membrane protein</topology>
    </subcellularLocation>
</comment>
<reference evidence="7" key="1">
    <citation type="journal article" date="2023" name="GigaByte">
        <title>Genome assembly of the bearded iris, Iris pallida Lam.</title>
        <authorList>
            <person name="Bruccoleri R.E."/>
            <person name="Oakeley E.J."/>
            <person name="Faust A.M.E."/>
            <person name="Altorfer M."/>
            <person name="Dessus-Babus S."/>
            <person name="Burckhardt D."/>
            <person name="Oertli M."/>
            <person name="Naumann U."/>
            <person name="Petersen F."/>
            <person name="Wong J."/>
        </authorList>
    </citation>
    <scope>NUCLEOTIDE SEQUENCE</scope>
    <source>
        <strain evidence="7">GSM-AAB239-AS_SAM_17_03QT</strain>
    </source>
</reference>
<name>A0AAX6HSP8_IRIPA</name>
<comment type="caution">
    <text evidence="7">The sequence shown here is derived from an EMBL/GenBank/DDBJ whole genome shotgun (WGS) entry which is preliminary data.</text>
</comment>
<dbReference type="PANTHER" id="PTHR11062:SF249">
    <property type="entry name" value="OS08G0438600 PROTEIN"/>
    <property type="match status" value="1"/>
</dbReference>
<evidence type="ECO:0000313" key="7">
    <source>
        <dbReference type="EMBL" id="KAJ6843733.1"/>
    </source>
</evidence>
<evidence type="ECO:0000313" key="8">
    <source>
        <dbReference type="Proteomes" id="UP001140949"/>
    </source>
</evidence>
<dbReference type="GO" id="GO:0000139">
    <property type="term" value="C:Golgi membrane"/>
    <property type="evidence" value="ECO:0007669"/>
    <property type="project" value="UniProtKB-SubCell"/>
</dbReference>
<protein>
    <submittedName>
        <fullName evidence="7">Arabinosyltransferase ARAD1</fullName>
    </submittedName>
</protein>
<keyword evidence="3" id="KW-0328">Glycosyltransferase</keyword>
<gene>
    <name evidence="7" type="ORF">M6B38_117370</name>
</gene>
<evidence type="ECO:0000256" key="3">
    <source>
        <dbReference type="ARBA" id="ARBA00022676"/>
    </source>
</evidence>
<organism evidence="7 8">
    <name type="scientific">Iris pallida</name>
    <name type="common">Sweet iris</name>
    <dbReference type="NCBI Taxonomy" id="29817"/>
    <lineage>
        <taxon>Eukaryota</taxon>
        <taxon>Viridiplantae</taxon>
        <taxon>Streptophyta</taxon>
        <taxon>Embryophyta</taxon>
        <taxon>Tracheophyta</taxon>
        <taxon>Spermatophyta</taxon>
        <taxon>Magnoliopsida</taxon>
        <taxon>Liliopsida</taxon>
        <taxon>Asparagales</taxon>
        <taxon>Iridaceae</taxon>
        <taxon>Iridoideae</taxon>
        <taxon>Irideae</taxon>
        <taxon>Iris</taxon>
    </lineage>
</organism>
<dbReference type="EMBL" id="JANAVB010007000">
    <property type="protein sequence ID" value="KAJ6843733.1"/>
    <property type="molecule type" value="Genomic_DNA"/>
</dbReference>
<evidence type="ECO:0000259" key="6">
    <source>
        <dbReference type="Pfam" id="PF03016"/>
    </source>
</evidence>
<keyword evidence="3" id="KW-0808">Transferase</keyword>
<dbReference type="Proteomes" id="UP001140949">
    <property type="component" value="Unassembled WGS sequence"/>
</dbReference>